<comment type="caution">
    <text evidence="1">The sequence shown here is derived from an EMBL/GenBank/DDBJ whole genome shotgun (WGS) entry which is preliminary data.</text>
</comment>
<proteinExistence type="predicted"/>
<reference evidence="1 2" key="2">
    <citation type="submission" date="2007-09" db="EMBL/GenBank/DDBJ databases">
        <authorList>
            <person name="Fulton L."/>
            <person name="Clifton S."/>
            <person name="Fulton B."/>
            <person name="Xu J."/>
            <person name="Minx P."/>
            <person name="Pepin K.H."/>
            <person name="Johnson M."/>
            <person name="Thiruvilangam P."/>
            <person name="Bhonagiri V."/>
            <person name="Nash W.E."/>
            <person name="Mardis E.R."/>
            <person name="Wilson R.K."/>
        </authorList>
    </citation>
    <scope>NUCLEOTIDE SEQUENCE [LARGE SCALE GENOMIC DNA]</scope>
    <source>
        <strain evidence="1 2">M21/2</strain>
    </source>
</reference>
<name>A8SH71_9FIRM</name>
<accession>A8SH71</accession>
<organism evidence="1 2">
    <name type="scientific">Faecalibacterium prausnitzii M21/2</name>
    <dbReference type="NCBI Taxonomy" id="411485"/>
    <lineage>
        <taxon>Bacteria</taxon>
        <taxon>Bacillati</taxon>
        <taxon>Bacillota</taxon>
        <taxon>Clostridia</taxon>
        <taxon>Eubacteriales</taxon>
        <taxon>Oscillospiraceae</taxon>
        <taxon>Faecalibacterium</taxon>
    </lineage>
</organism>
<dbReference type="HOGENOM" id="CLU_1812919_0_0_9"/>
<dbReference type="Proteomes" id="UP000005945">
    <property type="component" value="Unassembled WGS sequence"/>
</dbReference>
<reference evidence="1 2" key="1">
    <citation type="submission" date="2007-09" db="EMBL/GenBank/DDBJ databases">
        <title>Draft genome sequence of Faecalibacterium prausnitzii M21/2.</title>
        <authorList>
            <person name="Sudarsanam P."/>
            <person name="Ley R."/>
            <person name="Guruge J."/>
            <person name="Turnbaugh P.J."/>
            <person name="Mahowald M."/>
            <person name="Liep D."/>
            <person name="Gordon J."/>
        </authorList>
    </citation>
    <scope>NUCLEOTIDE SEQUENCE [LARGE SCALE GENOMIC DNA]</scope>
    <source>
        <strain evidence="1 2">M21/2</strain>
    </source>
</reference>
<protein>
    <submittedName>
        <fullName evidence="1">Uncharacterized protein</fullName>
    </submittedName>
</protein>
<gene>
    <name evidence="1" type="ORF">FAEPRAM212_03275</name>
</gene>
<dbReference type="EMBL" id="ABED02000029">
    <property type="protein sequence ID" value="EDP20478.1"/>
    <property type="molecule type" value="Genomic_DNA"/>
</dbReference>
<dbReference type="AlphaFoldDB" id="A8SH71"/>
<evidence type="ECO:0000313" key="2">
    <source>
        <dbReference type="Proteomes" id="UP000005945"/>
    </source>
</evidence>
<sequence length="142" mass="15785">MAPAKRSRALRYYKLGETPAYYITAWYNLLSGKWEFGKVHATETTVEGVTVELTTNGRHANYEMKLSGFDLDTSANKVYGVVLTTADGSEYGLHHVTNIWRGTELGFNTDETYLASIIGKTVTQITYYTADGVYVLPVNVAL</sequence>
<evidence type="ECO:0000313" key="1">
    <source>
        <dbReference type="EMBL" id="EDP20478.1"/>
    </source>
</evidence>